<organism evidence="1 2">
    <name type="scientific">Pristionchus fissidentatus</name>
    <dbReference type="NCBI Taxonomy" id="1538716"/>
    <lineage>
        <taxon>Eukaryota</taxon>
        <taxon>Metazoa</taxon>
        <taxon>Ecdysozoa</taxon>
        <taxon>Nematoda</taxon>
        <taxon>Chromadorea</taxon>
        <taxon>Rhabditida</taxon>
        <taxon>Rhabditina</taxon>
        <taxon>Diplogasteromorpha</taxon>
        <taxon>Diplogasteroidea</taxon>
        <taxon>Neodiplogasteridae</taxon>
        <taxon>Pristionchus</taxon>
    </lineage>
</organism>
<proteinExistence type="predicted"/>
<dbReference type="Proteomes" id="UP001432322">
    <property type="component" value="Unassembled WGS sequence"/>
</dbReference>
<accession>A0AAV5WN27</accession>
<evidence type="ECO:0000313" key="2">
    <source>
        <dbReference type="Proteomes" id="UP001432322"/>
    </source>
</evidence>
<evidence type="ECO:0000313" key="1">
    <source>
        <dbReference type="EMBL" id="GMT33691.1"/>
    </source>
</evidence>
<protein>
    <submittedName>
        <fullName evidence="1">Uncharacterized protein</fullName>
    </submittedName>
</protein>
<feature type="non-terminal residue" evidence="1">
    <location>
        <position position="1"/>
    </location>
</feature>
<gene>
    <name evidence="1" type="ORF">PFISCL1PPCAC_24988</name>
</gene>
<keyword evidence="2" id="KW-1185">Reference proteome</keyword>
<dbReference type="AlphaFoldDB" id="A0AAV5WN27"/>
<comment type="caution">
    <text evidence="1">The sequence shown here is derived from an EMBL/GenBank/DDBJ whole genome shotgun (WGS) entry which is preliminary data.</text>
</comment>
<dbReference type="EMBL" id="BTSY01000006">
    <property type="protein sequence ID" value="GMT33691.1"/>
    <property type="molecule type" value="Genomic_DNA"/>
</dbReference>
<name>A0AAV5WN27_9BILA</name>
<reference evidence="1" key="1">
    <citation type="submission" date="2023-10" db="EMBL/GenBank/DDBJ databases">
        <title>Genome assembly of Pristionchus species.</title>
        <authorList>
            <person name="Yoshida K."/>
            <person name="Sommer R.J."/>
        </authorList>
    </citation>
    <scope>NUCLEOTIDE SEQUENCE</scope>
    <source>
        <strain evidence="1">RS5133</strain>
    </source>
</reference>
<sequence length="205" mass="23707">ENLTVLIKFKSLDLHFSPILQQSVMNFARRSGKPINRFRTEYFTPNPSMLAKLPRMRLLCIRYCEGFSDQDAIDIARKEHEEIIIPASLLDPATLRRLIKIAQASEHIEKLSVDVSTAYVDRFLASIELREEGNKLIDTSNANSPIIWFEFNIFNIDYYLDCGSCYVNIHATNNEHANSHRTVTIFNQQLSFDQLPSHSFNLERL</sequence>